<dbReference type="SUPFAM" id="SSF54001">
    <property type="entry name" value="Cysteine proteinases"/>
    <property type="match status" value="1"/>
</dbReference>
<dbReference type="PANTHER" id="PTHR12931">
    <property type="entry name" value="UBIQUITIN THIOLESTERASE PROTEIN OTUB"/>
    <property type="match status" value="1"/>
</dbReference>
<organism evidence="3 4">
    <name type="scientific">Triticum urartu</name>
    <name type="common">Red wild einkorn</name>
    <name type="synonym">Crithodium urartu</name>
    <dbReference type="NCBI Taxonomy" id="4572"/>
    <lineage>
        <taxon>Eukaryota</taxon>
        <taxon>Viridiplantae</taxon>
        <taxon>Streptophyta</taxon>
        <taxon>Embryophyta</taxon>
        <taxon>Tracheophyta</taxon>
        <taxon>Spermatophyta</taxon>
        <taxon>Magnoliopsida</taxon>
        <taxon>Liliopsida</taxon>
        <taxon>Poales</taxon>
        <taxon>Poaceae</taxon>
        <taxon>BOP clade</taxon>
        <taxon>Pooideae</taxon>
        <taxon>Triticodae</taxon>
        <taxon>Triticeae</taxon>
        <taxon>Triticinae</taxon>
        <taxon>Triticum</taxon>
    </lineage>
</organism>
<dbReference type="AlphaFoldDB" id="A0A8R7QPP0"/>
<dbReference type="Proteomes" id="UP000015106">
    <property type="component" value="Chromosome 6"/>
</dbReference>
<reference evidence="3" key="2">
    <citation type="submission" date="2018-03" db="EMBL/GenBank/DDBJ databases">
        <title>The Triticum urartu genome reveals the dynamic nature of wheat genome evolution.</title>
        <authorList>
            <person name="Ling H."/>
            <person name="Ma B."/>
            <person name="Shi X."/>
            <person name="Liu H."/>
            <person name="Dong L."/>
            <person name="Sun H."/>
            <person name="Cao Y."/>
            <person name="Gao Q."/>
            <person name="Zheng S."/>
            <person name="Li Y."/>
            <person name="Yu Y."/>
            <person name="Du H."/>
            <person name="Qi M."/>
            <person name="Li Y."/>
            <person name="Yu H."/>
            <person name="Cui Y."/>
            <person name="Wang N."/>
            <person name="Chen C."/>
            <person name="Wu H."/>
            <person name="Zhao Y."/>
            <person name="Zhang J."/>
            <person name="Li Y."/>
            <person name="Zhou W."/>
            <person name="Zhang B."/>
            <person name="Hu W."/>
            <person name="Eijk M."/>
            <person name="Tang J."/>
            <person name="Witsenboer H."/>
            <person name="Zhao S."/>
            <person name="Li Z."/>
            <person name="Zhang A."/>
            <person name="Wang D."/>
            <person name="Liang C."/>
        </authorList>
    </citation>
    <scope>NUCLEOTIDE SEQUENCE [LARGE SCALE GENOMIC DNA]</scope>
    <source>
        <strain evidence="3">cv. G1812</strain>
    </source>
</reference>
<reference evidence="4" key="1">
    <citation type="journal article" date="2013" name="Nature">
        <title>Draft genome of the wheat A-genome progenitor Triticum urartu.</title>
        <authorList>
            <person name="Ling H.Q."/>
            <person name="Zhao S."/>
            <person name="Liu D."/>
            <person name="Wang J."/>
            <person name="Sun H."/>
            <person name="Zhang C."/>
            <person name="Fan H."/>
            <person name="Li D."/>
            <person name="Dong L."/>
            <person name="Tao Y."/>
            <person name="Gao C."/>
            <person name="Wu H."/>
            <person name="Li Y."/>
            <person name="Cui Y."/>
            <person name="Guo X."/>
            <person name="Zheng S."/>
            <person name="Wang B."/>
            <person name="Yu K."/>
            <person name="Liang Q."/>
            <person name="Yang W."/>
            <person name="Lou X."/>
            <person name="Chen J."/>
            <person name="Feng M."/>
            <person name="Jian J."/>
            <person name="Zhang X."/>
            <person name="Luo G."/>
            <person name="Jiang Y."/>
            <person name="Liu J."/>
            <person name="Wang Z."/>
            <person name="Sha Y."/>
            <person name="Zhang B."/>
            <person name="Wu H."/>
            <person name="Tang D."/>
            <person name="Shen Q."/>
            <person name="Xue P."/>
            <person name="Zou S."/>
            <person name="Wang X."/>
            <person name="Liu X."/>
            <person name="Wang F."/>
            <person name="Yang Y."/>
            <person name="An X."/>
            <person name="Dong Z."/>
            <person name="Zhang K."/>
            <person name="Zhang X."/>
            <person name="Luo M.C."/>
            <person name="Dvorak J."/>
            <person name="Tong Y."/>
            <person name="Wang J."/>
            <person name="Yang H."/>
            <person name="Li Z."/>
            <person name="Wang D."/>
            <person name="Zhang A."/>
            <person name="Wang J."/>
        </authorList>
    </citation>
    <scope>NUCLEOTIDE SEQUENCE</scope>
    <source>
        <strain evidence="4">cv. G1812</strain>
    </source>
</reference>
<keyword evidence="4" id="KW-1185">Reference proteome</keyword>
<dbReference type="GO" id="GO:0071108">
    <property type="term" value="P:protein K48-linked deubiquitination"/>
    <property type="evidence" value="ECO:0007669"/>
    <property type="project" value="TreeGrafter"/>
</dbReference>
<feature type="region of interest" description="Disordered" evidence="1">
    <location>
        <begin position="1"/>
        <end position="66"/>
    </location>
</feature>
<dbReference type="Gramene" id="TuG1812G0600000785.01.T01">
    <property type="protein sequence ID" value="TuG1812G0600000785.01.T01"/>
    <property type="gene ID" value="TuG1812G0600000785.01"/>
</dbReference>
<dbReference type="KEGG" id="tua:125516516"/>
<name>A0A8R7QPP0_TRIUA</name>
<dbReference type="InterPro" id="IPR003323">
    <property type="entry name" value="OTU_dom"/>
</dbReference>
<dbReference type="GeneID" id="125516516"/>
<evidence type="ECO:0000313" key="3">
    <source>
        <dbReference type="EnsemblPlants" id="TuG1812G0600000785.01.T01"/>
    </source>
</evidence>
<dbReference type="InterPro" id="IPR019400">
    <property type="entry name" value="Peptidase_C65_otubain"/>
</dbReference>
<dbReference type="InterPro" id="IPR042467">
    <property type="entry name" value="Peptidase_C65_otubain_sub2"/>
</dbReference>
<sequence>MEPSGSGPGAAEPAEDDHHQEPAHGGSNSSSSASSNGDGAPSAAAPPPPAATPLDQAGGSSAPSLDYDSFGPWLTWSDDPVVSPAREDPDAAAAGPSGSGLAFDQRLAIEQAAADVANALWTRQVVTIAMLRRARGASLDSPAMFRSWRAEEALERKEQIRRKGREICSEHVKHQTHPITEVRRHHKLASDEANHLDAYSECRSVIGDGECFYRSFIFSYLEQVIDRQDTHEEHRLLQAVDMANLHFAALRWNESEFRWNESEFSRSSRAFKNLIEKVMRWKSHGRWKGMESTSSYRKEELLEFFSEYDTTQDIFIFLRLVVAVEICWHDEVYEPLIPGLSGNYNLQDWCFQRVTPARRFTDHVMMVALARALEIPLRVERVRGGYDPDIYTVPGVPRPRVTLLYSANHYEIIYPRVPPAESSSHQASQIEHATDEGSSQQTSQREHPGDESSSE</sequence>
<feature type="region of interest" description="Disordered" evidence="1">
    <location>
        <begin position="78"/>
        <end position="98"/>
    </location>
</feature>
<dbReference type="CDD" id="cd22749">
    <property type="entry name" value="Otubain_C65"/>
    <property type="match status" value="1"/>
</dbReference>
<dbReference type="GO" id="GO:0005634">
    <property type="term" value="C:nucleus"/>
    <property type="evidence" value="ECO:0007669"/>
    <property type="project" value="TreeGrafter"/>
</dbReference>
<dbReference type="PROSITE" id="PS50802">
    <property type="entry name" value="OTU"/>
    <property type="match status" value="1"/>
</dbReference>
<dbReference type="Gene3D" id="1.20.1300.20">
    <property type="entry name" value="Peptidase C65 Otubain, subdomain 2"/>
    <property type="match status" value="1"/>
</dbReference>
<gene>
    <name evidence="3" type="primary">LOC125516516</name>
</gene>
<feature type="compositionally biased region" description="Low complexity" evidence="1">
    <location>
        <begin position="23"/>
        <end position="43"/>
    </location>
</feature>
<evidence type="ECO:0000256" key="1">
    <source>
        <dbReference type="SAM" id="MobiDB-lite"/>
    </source>
</evidence>
<dbReference type="EnsemblPlants" id="TuG1812G0600000785.01.T01">
    <property type="protein sequence ID" value="TuG1812G0600000785.01.T01"/>
    <property type="gene ID" value="TuG1812G0600000785.01"/>
</dbReference>
<dbReference type="InterPro" id="IPR038765">
    <property type="entry name" value="Papain-like_cys_pep_sf"/>
</dbReference>
<dbReference type="RefSeq" id="XP_048537894.1">
    <property type="nucleotide sequence ID" value="XM_048681937.1"/>
</dbReference>
<dbReference type="OrthoDB" id="640208at2759"/>
<dbReference type="PANTHER" id="PTHR12931:SF23">
    <property type="entry name" value="OTU DOMAIN-CONTAINING PROTEIN"/>
    <property type="match status" value="1"/>
</dbReference>
<accession>A0A8R7QPP0</accession>
<protein>
    <recommendedName>
        <fullName evidence="2">OTU domain-containing protein</fullName>
    </recommendedName>
</protein>
<evidence type="ECO:0000259" key="2">
    <source>
        <dbReference type="PROSITE" id="PS50802"/>
    </source>
</evidence>
<feature type="compositionally biased region" description="Basic and acidic residues" evidence="1">
    <location>
        <begin position="444"/>
        <end position="455"/>
    </location>
</feature>
<proteinExistence type="predicted"/>
<reference evidence="3" key="3">
    <citation type="submission" date="2022-06" db="UniProtKB">
        <authorList>
            <consortium name="EnsemblPlants"/>
        </authorList>
    </citation>
    <scope>IDENTIFICATION</scope>
</reference>
<dbReference type="Pfam" id="PF10275">
    <property type="entry name" value="Peptidase_C65"/>
    <property type="match status" value="1"/>
</dbReference>
<dbReference type="GO" id="GO:0043130">
    <property type="term" value="F:ubiquitin binding"/>
    <property type="evidence" value="ECO:0007669"/>
    <property type="project" value="TreeGrafter"/>
</dbReference>
<feature type="region of interest" description="Disordered" evidence="1">
    <location>
        <begin position="418"/>
        <end position="455"/>
    </location>
</feature>
<evidence type="ECO:0000313" key="4">
    <source>
        <dbReference type="Proteomes" id="UP000015106"/>
    </source>
</evidence>
<dbReference type="GO" id="GO:0004843">
    <property type="term" value="F:cysteine-type deubiquitinase activity"/>
    <property type="evidence" value="ECO:0007669"/>
    <property type="project" value="TreeGrafter"/>
</dbReference>
<feature type="domain" description="OTU" evidence="2">
    <location>
        <begin position="200"/>
        <end position="416"/>
    </location>
</feature>
<feature type="compositionally biased region" description="Polar residues" evidence="1">
    <location>
        <begin position="421"/>
        <end position="443"/>
    </location>
</feature>